<evidence type="ECO:0000256" key="3">
    <source>
        <dbReference type="ARBA" id="ARBA00022884"/>
    </source>
</evidence>
<keyword evidence="4 6" id="KW-0689">Ribosomal protein</keyword>
<evidence type="ECO:0000256" key="7">
    <source>
        <dbReference type="RuleBase" id="RU003934"/>
    </source>
</evidence>
<dbReference type="InterPro" id="IPR013025">
    <property type="entry name" value="Ribosomal_uL23-like"/>
</dbReference>
<dbReference type="PROSITE" id="PS00050">
    <property type="entry name" value="RIBOSOMAL_L23"/>
    <property type="match status" value="1"/>
</dbReference>
<evidence type="ECO:0000313" key="8">
    <source>
        <dbReference type="EMBL" id="RED16488.1"/>
    </source>
</evidence>
<dbReference type="NCBIfam" id="NF004360">
    <property type="entry name" value="PRK05738.1-5"/>
    <property type="match status" value="1"/>
</dbReference>
<keyword evidence="2 6" id="KW-0699">rRNA-binding</keyword>
<sequence length="104" mass="11403">MAKKKTEAVALEHYDVIKGPHITEKSTLLSENNAVVFRVSKDATKPAIKAAVEALFDVRVTGVNTLIQKGKKKLWKGRPYKRNDIKKAVITLADGDSIDVTTGI</sequence>
<gene>
    <name evidence="6" type="primary">rplW</name>
    <name evidence="8" type="ORF">DFR46_1511</name>
</gene>
<dbReference type="GO" id="GO:0006412">
    <property type="term" value="P:translation"/>
    <property type="evidence" value="ECO:0007669"/>
    <property type="project" value="UniProtKB-UniRule"/>
</dbReference>
<dbReference type="GO" id="GO:1990904">
    <property type="term" value="C:ribonucleoprotein complex"/>
    <property type="evidence" value="ECO:0007669"/>
    <property type="project" value="UniProtKB-KW"/>
</dbReference>
<dbReference type="GO" id="GO:0003735">
    <property type="term" value="F:structural constituent of ribosome"/>
    <property type="evidence" value="ECO:0007669"/>
    <property type="project" value="InterPro"/>
</dbReference>
<dbReference type="OrthoDB" id="9793353at2"/>
<accession>A0A3D9FFT2</accession>
<comment type="caution">
    <text evidence="8">The sequence shown here is derived from an EMBL/GenBank/DDBJ whole genome shotgun (WGS) entry which is preliminary data.</text>
</comment>
<organism evidence="8 9">
    <name type="scientific">Parasphingopyxis lamellibrachiae</name>
    <dbReference type="NCBI Taxonomy" id="680125"/>
    <lineage>
        <taxon>Bacteria</taxon>
        <taxon>Pseudomonadati</taxon>
        <taxon>Pseudomonadota</taxon>
        <taxon>Alphaproteobacteria</taxon>
        <taxon>Sphingomonadales</taxon>
        <taxon>Sphingomonadaceae</taxon>
        <taxon>Parasphingopyxis</taxon>
    </lineage>
</organism>
<dbReference type="Pfam" id="PF00276">
    <property type="entry name" value="Ribosomal_L23"/>
    <property type="match status" value="1"/>
</dbReference>
<dbReference type="NCBIfam" id="NF004363">
    <property type="entry name" value="PRK05738.2-4"/>
    <property type="match status" value="1"/>
</dbReference>
<dbReference type="NCBIfam" id="NF004359">
    <property type="entry name" value="PRK05738.1-3"/>
    <property type="match status" value="1"/>
</dbReference>
<dbReference type="Proteomes" id="UP000256310">
    <property type="component" value="Unassembled WGS sequence"/>
</dbReference>
<protein>
    <recommendedName>
        <fullName evidence="6">Large ribosomal subunit protein uL23</fullName>
    </recommendedName>
</protein>
<dbReference type="HAMAP" id="MF_01369_B">
    <property type="entry name" value="Ribosomal_uL23_B"/>
    <property type="match status" value="1"/>
</dbReference>
<name>A0A3D9FFT2_9SPHN</name>
<keyword evidence="5 6" id="KW-0687">Ribonucleoprotein</keyword>
<keyword evidence="3 6" id="KW-0694">RNA-binding</keyword>
<dbReference type="FunFam" id="3.30.70.330:FF:000001">
    <property type="entry name" value="50S ribosomal protein L23"/>
    <property type="match status" value="1"/>
</dbReference>
<keyword evidence="9" id="KW-1185">Reference proteome</keyword>
<evidence type="ECO:0000313" key="9">
    <source>
        <dbReference type="Proteomes" id="UP000256310"/>
    </source>
</evidence>
<dbReference type="PANTHER" id="PTHR11620">
    <property type="entry name" value="60S RIBOSOMAL PROTEIN L23A"/>
    <property type="match status" value="1"/>
</dbReference>
<dbReference type="AlphaFoldDB" id="A0A3D9FFT2"/>
<evidence type="ECO:0000256" key="4">
    <source>
        <dbReference type="ARBA" id="ARBA00022980"/>
    </source>
</evidence>
<evidence type="ECO:0000256" key="2">
    <source>
        <dbReference type="ARBA" id="ARBA00022730"/>
    </source>
</evidence>
<dbReference type="InterPro" id="IPR012678">
    <property type="entry name" value="Ribosomal_uL23/eL15/eS24_sf"/>
</dbReference>
<dbReference type="GO" id="GO:0019843">
    <property type="term" value="F:rRNA binding"/>
    <property type="evidence" value="ECO:0007669"/>
    <property type="project" value="UniProtKB-UniRule"/>
</dbReference>
<comment type="similarity">
    <text evidence="1 6 7">Belongs to the universal ribosomal protein uL23 family.</text>
</comment>
<dbReference type="RefSeq" id="WP_116235888.1">
    <property type="nucleotide sequence ID" value="NZ_QRDP01000004.1"/>
</dbReference>
<comment type="function">
    <text evidence="6">One of the early assembly proteins it binds 23S rRNA. One of the proteins that surrounds the polypeptide exit tunnel on the outside of the ribosome. Forms the main docking site for trigger factor binding to the ribosome.</text>
</comment>
<dbReference type="Gene3D" id="3.30.70.330">
    <property type="match status" value="1"/>
</dbReference>
<reference evidence="8 9" key="1">
    <citation type="submission" date="2018-07" db="EMBL/GenBank/DDBJ databases">
        <title>Genomic Encyclopedia of Type Strains, Phase IV (KMG-IV): sequencing the most valuable type-strain genomes for metagenomic binning, comparative biology and taxonomic classification.</title>
        <authorList>
            <person name="Goeker M."/>
        </authorList>
    </citation>
    <scope>NUCLEOTIDE SEQUENCE [LARGE SCALE GENOMIC DNA]</scope>
    <source>
        <strain evidence="8 9">DSM 26725</strain>
    </source>
</reference>
<dbReference type="GO" id="GO:0005840">
    <property type="term" value="C:ribosome"/>
    <property type="evidence" value="ECO:0007669"/>
    <property type="project" value="UniProtKB-KW"/>
</dbReference>
<comment type="subunit">
    <text evidence="6">Part of the 50S ribosomal subunit. Contacts protein L29, and trigger factor when it is bound to the ribosome.</text>
</comment>
<dbReference type="EMBL" id="QRDP01000004">
    <property type="protein sequence ID" value="RED16488.1"/>
    <property type="molecule type" value="Genomic_DNA"/>
</dbReference>
<evidence type="ECO:0000256" key="6">
    <source>
        <dbReference type="HAMAP-Rule" id="MF_01369"/>
    </source>
</evidence>
<dbReference type="InterPro" id="IPR001014">
    <property type="entry name" value="Ribosomal_uL23_CS"/>
</dbReference>
<dbReference type="InterPro" id="IPR012677">
    <property type="entry name" value="Nucleotide-bd_a/b_plait_sf"/>
</dbReference>
<evidence type="ECO:0000256" key="5">
    <source>
        <dbReference type="ARBA" id="ARBA00023274"/>
    </source>
</evidence>
<dbReference type="SUPFAM" id="SSF54189">
    <property type="entry name" value="Ribosomal proteins S24e, L23 and L15e"/>
    <property type="match status" value="1"/>
</dbReference>
<proteinExistence type="inferred from homology"/>
<evidence type="ECO:0000256" key="1">
    <source>
        <dbReference type="ARBA" id="ARBA00006700"/>
    </source>
</evidence>